<comment type="caution">
    <text evidence="1">The sequence shown here is derived from an EMBL/GenBank/DDBJ whole genome shotgun (WGS) entry which is preliminary data.</text>
</comment>
<reference evidence="1 2" key="2">
    <citation type="journal article" date="2022" name="Mol. Ecol. Resour.">
        <title>The genomes of chicory, endive, great burdock and yacon provide insights into Asteraceae paleo-polyploidization history and plant inulin production.</title>
        <authorList>
            <person name="Fan W."/>
            <person name="Wang S."/>
            <person name="Wang H."/>
            <person name="Wang A."/>
            <person name="Jiang F."/>
            <person name="Liu H."/>
            <person name="Zhao H."/>
            <person name="Xu D."/>
            <person name="Zhang Y."/>
        </authorList>
    </citation>
    <scope>NUCLEOTIDE SEQUENCE [LARGE SCALE GENOMIC DNA]</scope>
    <source>
        <strain evidence="2">cv. Yunnan</strain>
        <tissue evidence="1">Leaves</tissue>
    </source>
</reference>
<dbReference type="EMBL" id="CM042025">
    <property type="protein sequence ID" value="KAI3807127.1"/>
    <property type="molecule type" value="Genomic_DNA"/>
</dbReference>
<evidence type="ECO:0000313" key="1">
    <source>
        <dbReference type="EMBL" id="KAI3807127.1"/>
    </source>
</evidence>
<accession>A0ACB9IGD5</accession>
<sequence length="1062" mass="116409">MASTEQPPKKRRPYDPSQQATTPPPVSTPPPPLPPVTPDASAPGTTLTPEEIAQKRRNQEEIRNFYESYKQLKYCISQKDAHLMPELEQAYLSLITASRGCASVQRLVAEFVPKYASYCPTALEAAAKVCINIHNSSIAVIEKGDDADDFSFEIAKTCIFGLANICQVASTETPTSSVIQGICSAVFLNVLNFFISSLEGKDIFQIVNKDVLKMNGCPKTFSELKQKFSGDDETPPVKLSKLRALCILWIFLKCPRNSLAACFELCSSNSTDSGSNGGQYFLTQVTGRLDTCDGQVSIDKNVPEDSSNGSKSCLLGLILDKDPSMKKWIFSRVKSIVKSASPNAVSAIISAFERIFKSFTEQLNEQDKQVDNNVDDTSPSKLIHRQFSVPRTPGSAADQLSGLHLEHHGSIASETDIRENTSSNNCGGPKSMDLDPVDHRELSRASSSTPSTVHASSSTPKTENHASRQENDVPVLNASSGGQNSNFESPKHHIPSWHCDGDRSMDIYSASSHLWVGSVGPEASEPLIRYQFERFGPINKFLYVPFKGFAVIEYRNIMDAIKAREVMRGRSPWGACLIIKFLDIGLGTRGDVNGVAVGSCCHVYVGSIYSQSDKDEILYELRKTVFKGPLGVTDLVNEGALLMEFGAPEEAATVMAFLRQYRKEKRDFYASSVDRSSHGSGPPHVDLRNSNLGNGVVSSPHAQSVVGFSSHYGPRNTNTMELTSPRMNMVNQGAAMQSGYPFQAGAPEQSWTYRNPETVPHSTPIHGHNYAPSQPMAPSSYHRPMYYPPNSSWDAHGMIHHVPLNPSNLHNNAVAPPFIPASVTPLAQIQGNSLPHHDHMFYAPPGPPPLAAIPTPQPNMPSPLPPHLNMPPLPPPLPIHPEFPPPLPPCPPPSLESQPPPPPLPNESSMVGSGGYWQGTLSKSGVHYSAIHARRLHSDVCNYGDNISEPAEWPTKLDITKRTDFRHVMSTFSSTPPHKREVCQLLPTSAADHKGFQDFISYLKQRECAGVIKIPATKTVWARLLFILPYSQETCSHLLVNPDTADCLIALVLPKETNFEWV</sequence>
<protein>
    <submittedName>
        <fullName evidence="1">Uncharacterized protein</fullName>
    </submittedName>
</protein>
<proteinExistence type="predicted"/>
<name>A0ACB9IGD5_9ASTR</name>
<dbReference type="Proteomes" id="UP001056120">
    <property type="component" value="Linkage Group LG08"/>
</dbReference>
<keyword evidence="2" id="KW-1185">Reference proteome</keyword>
<evidence type="ECO:0000313" key="2">
    <source>
        <dbReference type="Proteomes" id="UP001056120"/>
    </source>
</evidence>
<gene>
    <name evidence="1" type="ORF">L1987_23051</name>
</gene>
<reference evidence="2" key="1">
    <citation type="journal article" date="2022" name="Mol. Ecol. Resour.">
        <title>The genomes of chicory, endive, great burdock and yacon provide insights into Asteraceae palaeo-polyploidization history and plant inulin production.</title>
        <authorList>
            <person name="Fan W."/>
            <person name="Wang S."/>
            <person name="Wang H."/>
            <person name="Wang A."/>
            <person name="Jiang F."/>
            <person name="Liu H."/>
            <person name="Zhao H."/>
            <person name="Xu D."/>
            <person name="Zhang Y."/>
        </authorList>
    </citation>
    <scope>NUCLEOTIDE SEQUENCE [LARGE SCALE GENOMIC DNA]</scope>
    <source>
        <strain evidence="2">cv. Yunnan</strain>
    </source>
</reference>
<organism evidence="1 2">
    <name type="scientific">Smallanthus sonchifolius</name>
    <dbReference type="NCBI Taxonomy" id="185202"/>
    <lineage>
        <taxon>Eukaryota</taxon>
        <taxon>Viridiplantae</taxon>
        <taxon>Streptophyta</taxon>
        <taxon>Embryophyta</taxon>
        <taxon>Tracheophyta</taxon>
        <taxon>Spermatophyta</taxon>
        <taxon>Magnoliopsida</taxon>
        <taxon>eudicotyledons</taxon>
        <taxon>Gunneridae</taxon>
        <taxon>Pentapetalae</taxon>
        <taxon>asterids</taxon>
        <taxon>campanulids</taxon>
        <taxon>Asterales</taxon>
        <taxon>Asteraceae</taxon>
        <taxon>Asteroideae</taxon>
        <taxon>Heliantheae alliance</taxon>
        <taxon>Millerieae</taxon>
        <taxon>Smallanthus</taxon>
    </lineage>
</organism>